<keyword evidence="3" id="KW-1185">Reference proteome</keyword>
<dbReference type="AlphaFoldDB" id="A0A251T8E7"/>
<dbReference type="InParanoid" id="A0A251T8E7"/>
<protein>
    <submittedName>
        <fullName evidence="2">Uncharacterized protein</fullName>
    </submittedName>
</protein>
<dbReference type="EMBL" id="CM007900">
    <property type="protein sequence ID" value="OTG06932.1"/>
    <property type="molecule type" value="Genomic_DNA"/>
</dbReference>
<proteinExistence type="predicted"/>
<dbReference type="Gramene" id="mRNA:HanXRQr2_Chr08g0350671">
    <property type="protein sequence ID" value="mRNA:HanXRQr2_Chr08g0350671"/>
    <property type="gene ID" value="HanXRQr2_Chr08g0350671"/>
</dbReference>
<reference evidence="2" key="2">
    <citation type="submission" date="2017-02" db="EMBL/GenBank/DDBJ databases">
        <title>Sunflower complete genome.</title>
        <authorList>
            <person name="Langlade N."/>
            <person name="Munos S."/>
        </authorList>
    </citation>
    <scope>NUCLEOTIDE SEQUENCE [LARGE SCALE GENOMIC DNA]</scope>
    <source>
        <tissue evidence="2">Leaves</tissue>
    </source>
</reference>
<organism evidence="2 3">
    <name type="scientific">Helianthus annuus</name>
    <name type="common">Common sunflower</name>
    <dbReference type="NCBI Taxonomy" id="4232"/>
    <lineage>
        <taxon>Eukaryota</taxon>
        <taxon>Viridiplantae</taxon>
        <taxon>Streptophyta</taxon>
        <taxon>Embryophyta</taxon>
        <taxon>Tracheophyta</taxon>
        <taxon>Spermatophyta</taxon>
        <taxon>Magnoliopsida</taxon>
        <taxon>eudicotyledons</taxon>
        <taxon>Gunneridae</taxon>
        <taxon>Pentapetalae</taxon>
        <taxon>asterids</taxon>
        <taxon>campanulids</taxon>
        <taxon>Asterales</taxon>
        <taxon>Asteraceae</taxon>
        <taxon>Asteroideae</taxon>
        <taxon>Heliantheae alliance</taxon>
        <taxon>Heliantheae</taxon>
        <taxon>Helianthus</taxon>
    </lineage>
</organism>
<dbReference type="Proteomes" id="UP000215914">
    <property type="component" value="Chromosome 11"/>
</dbReference>
<evidence type="ECO:0000313" key="2">
    <source>
        <dbReference type="EMBL" id="OTG06932.1"/>
    </source>
</evidence>
<accession>A0A251T8E7</accession>
<name>A0A251T8E7_HELAN</name>
<reference evidence="1 3" key="1">
    <citation type="journal article" date="2017" name="Nature">
        <title>The sunflower genome provides insights into oil metabolism, flowering and Asterid evolution.</title>
        <authorList>
            <person name="Badouin H."/>
            <person name="Gouzy J."/>
            <person name="Grassa C.J."/>
            <person name="Murat F."/>
            <person name="Staton S.E."/>
            <person name="Cottret L."/>
            <person name="Lelandais-Briere C."/>
            <person name="Owens G.L."/>
            <person name="Carrere S."/>
            <person name="Mayjonade B."/>
            <person name="Legrand L."/>
            <person name="Gill N."/>
            <person name="Kane N.C."/>
            <person name="Bowers J.E."/>
            <person name="Hubner S."/>
            <person name="Bellec A."/>
            <person name="Berard A."/>
            <person name="Berges H."/>
            <person name="Blanchet N."/>
            <person name="Boniface M.C."/>
            <person name="Brunel D."/>
            <person name="Catrice O."/>
            <person name="Chaidir N."/>
            <person name="Claudel C."/>
            <person name="Donnadieu C."/>
            <person name="Faraut T."/>
            <person name="Fievet G."/>
            <person name="Helmstetter N."/>
            <person name="King M."/>
            <person name="Knapp S.J."/>
            <person name="Lai Z."/>
            <person name="Le Paslier M.C."/>
            <person name="Lippi Y."/>
            <person name="Lorenzon L."/>
            <person name="Mandel J.R."/>
            <person name="Marage G."/>
            <person name="Marchand G."/>
            <person name="Marquand E."/>
            <person name="Bret-Mestries E."/>
            <person name="Morien E."/>
            <person name="Nambeesan S."/>
            <person name="Nguyen T."/>
            <person name="Pegot-Espagnet P."/>
            <person name="Pouilly N."/>
            <person name="Raftis F."/>
            <person name="Sallet E."/>
            <person name="Schiex T."/>
            <person name="Thomas J."/>
            <person name="Vandecasteele C."/>
            <person name="Vares D."/>
            <person name="Vear F."/>
            <person name="Vautrin S."/>
            <person name="Crespi M."/>
            <person name="Mangin B."/>
            <person name="Burke J.M."/>
            <person name="Salse J."/>
            <person name="Munos S."/>
            <person name="Vincourt P."/>
            <person name="Rieseberg L.H."/>
            <person name="Langlade N.B."/>
        </authorList>
    </citation>
    <scope>NUCLEOTIDE SEQUENCE [LARGE SCALE GENOMIC DNA]</scope>
    <source>
        <strain evidence="3">cv. SF193</strain>
        <tissue evidence="1">Leaves</tissue>
    </source>
</reference>
<evidence type="ECO:0000313" key="3">
    <source>
        <dbReference type="Proteomes" id="UP000215914"/>
    </source>
</evidence>
<sequence>MSYRLSFAISILKDQVKVKDEVVGYKLYKKGYKFDFRPPKDLADQLVGAMFYVIGYFMGQQGAWGMSQVHPSLVRKINPVDLFNEKEKI</sequence>
<gene>
    <name evidence="2" type="ORF">HannXRQ_Chr11g0324711</name>
    <name evidence="1" type="ORF">HanXRQr2_Chr08g0350671</name>
</gene>
<evidence type="ECO:0000313" key="1">
    <source>
        <dbReference type="EMBL" id="KAF5796374.1"/>
    </source>
</evidence>
<dbReference type="EMBL" id="MNCJ02000323">
    <property type="protein sequence ID" value="KAF5796374.1"/>
    <property type="molecule type" value="Genomic_DNA"/>
</dbReference>
<reference evidence="1" key="3">
    <citation type="submission" date="2020-06" db="EMBL/GenBank/DDBJ databases">
        <title>Helianthus annuus Genome sequencing and assembly Release 2.</title>
        <authorList>
            <person name="Gouzy J."/>
            <person name="Langlade N."/>
            <person name="Munos S."/>
        </authorList>
    </citation>
    <scope>NUCLEOTIDE SEQUENCE</scope>
    <source>
        <tissue evidence="1">Leaves</tissue>
    </source>
</reference>